<feature type="domain" description="U1-type" evidence="3">
    <location>
        <begin position="439"/>
        <end position="468"/>
    </location>
</feature>
<feature type="domain" description="C2H2-type" evidence="2">
    <location>
        <begin position="182"/>
        <end position="206"/>
    </location>
</feature>
<dbReference type="SMART" id="SM00355">
    <property type="entry name" value="ZnF_C2H2"/>
    <property type="match status" value="7"/>
</dbReference>
<reference evidence="4 5" key="1">
    <citation type="journal article" date="2010" name="Nature">
        <title>Genome sequencing and analysis of the model grass Brachypodium distachyon.</title>
        <authorList>
            <consortium name="International Brachypodium Initiative"/>
        </authorList>
    </citation>
    <scope>NUCLEOTIDE SEQUENCE [LARGE SCALE GENOMIC DNA]</scope>
    <source>
        <strain evidence="4 5">Bd21</strain>
    </source>
</reference>
<dbReference type="SMART" id="SM00451">
    <property type="entry name" value="ZnF_U1"/>
    <property type="match status" value="5"/>
</dbReference>
<dbReference type="InterPro" id="IPR036236">
    <property type="entry name" value="Znf_C2H2_sf"/>
</dbReference>
<organism evidence="4">
    <name type="scientific">Brachypodium distachyon</name>
    <name type="common">Purple false brome</name>
    <name type="synonym">Trachynia distachya</name>
    <dbReference type="NCBI Taxonomy" id="15368"/>
    <lineage>
        <taxon>Eukaryota</taxon>
        <taxon>Viridiplantae</taxon>
        <taxon>Streptophyta</taxon>
        <taxon>Embryophyta</taxon>
        <taxon>Tracheophyta</taxon>
        <taxon>Spermatophyta</taxon>
        <taxon>Magnoliopsida</taxon>
        <taxon>Liliopsida</taxon>
        <taxon>Poales</taxon>
        <taxon>Poaceae</taxon>
        <taxon>BOP clade</taxon>
        <taxon>Pooideae</taxon>
        <taxon>Stipodae</taxon>
        <taxon>Brachypodieae</taxon>
        <taxon>Brachypodium</taxon>
    </lineage>
</organism>
<dbReference type="OrthoDB" id="434647at2759"/>
<reference evidence="4" key="2">
    <citation type="submission" date="2017-06" db="EMBL/GenBank/DDBJ databases">
        <title>WGS assembly of Brachypodium distachyon.</title>
        <authorList>
            <consortium name="The International Brachypodium Initiative"/>
            <person name="Lucas S."/>
            <person name="Harmon-Smith M."/>
            <person name="Lail K."/>
            <person name="Tice H."/>
            <person name="Grimwood J."/>
            <person name="Bruce D."/>
            <person name="Barry K."/>
            <person name="Shu S."/>
            <person name="Lindquist E."/>
            <person name="Wang M."/>
            <person name="Pitluck S."/>
            <person name="Vogel J.P."/>
            <person name="Garvin D.F."/>
            <person name="Mockler T.C."/>
            <person name="Schmutz J."/>
            <person name="Rokhsar D."/>
            <person name="Bevan M.W."/>
        </authorList>
    </citation>
    <scope>NUCLEOTIDE SEQUENCE</scope>
    <source>
        <strain evidence="4">Bd21</strain>
    </source>
</reference>
<evidence type="ECO:0008006" key="7">
    <source>
        <dbReference type="Google" id="ProtNLM"/>
    </source>
</evidence>
<evidence type="ECO:0000313" key="4">
    <source>
        <dbReference type="EMBL" id="KQJ90279.1"/>
    </source>
</evidence>
<evidence type="ECO:0000259" key="2">
    <source>
        <dbReference type="SMART" id="SM00355"/>
    </source>
</evidence>
<feature type="domain" description="C2H2-type" evidence="2">
    <location>
        <begin position="437"/>
        <end position="461"/>
    </location>
</feature>
<proteinExistence type="predicted"/>
<dbReference type="SUPFAM" id="SSF57667">
    <property type="entry name" value="beta-beta-alpha zinc fingers"/>
    <property type="match status" value="4"/>
</dbReference>
<dbReference type="EMBL" id="CM000883">
    <property type="protein sequence ID" value="KQJ90279.1"/>
    <property type="molecule type" value="Genomic_DNA"/>
</dbReference>
<dbReference type="FunCoup" id="A0A0Q3ES22">
    <property type="interactions" value="941"/>
</dbReference>
<dbReference type="GO" id="GO:0008270">
    <property type="term" value="F:zinc ion binding"/>
    <property type="evidence" value="ECO:0007669"/>
    <property type="project" value="InterPro"/>
</dbReference>
<dbReference type="Gramene" id="KQJ90279">
    <property type="protein sequence ID" value="KQJ90279"/>
    <property type="gene ID" value="BRADI_4g30520v3"/>
</dbReference>
<dbReference type="Pfam" id="PF12874">
    <property type="entry name" value="zf-met"/>
    <property type="match status" value="4"/>
</dbReference>
<dbReference type="InParanoid" id="A0A0Q3ES22"/>
<accession>A0A0Q3ES22</accession>
<gene>
    <name evidence="4" type="ORF">BRADI_4g30520v3</name>
</gene>
<feature type="domain" description="C2H2-type" evidence="2">
    <location>
        <begin position="369"/>
        <end position="393"/>
    </location>
</feature>
<dbReference type="PANTHER" id="PTHR47487:SF9">
    <property type="entry name" value="OS09G0421700 PROTEIN"/>
    <property type="match status" value="1"/>
</dbReference>
<feature type="region of interest" description="Disordered" evidence="1">
    <location>
        <begin position="1"/>
        <end position="23"/>
    </location>
</feature>
<dbReference type="GO" id="GO:0003676">
    <property type="term" value="F:nucleic acid binding"/>
    <property type="evidence" value="ECO:0007669"/>
    <property type="project" value="InterPro"/>
</dbReference>
<dbReference type="Gene3D" id="3.30.160.60">
    <property type="entry name" value="Classic Zinc Finger"/>
    <property type="match status" value="4"/>
</dbReference>
<dbReference type="ExpressionAtlas" id="A0A0Q3ES22">
    <property type="expression patterns" value="baseline"/>
</dbReference>
<protein>
    <recommendedName>
        <fullName evidence="7">C2H2-type domain-containing protein</fullName>
    </recommendedName>
</protein>
<feature type="domain" description="U1-type" evidence="3">
    <location>
        <begin position="179"/>
        <end position="213"/>
    </location>
</feature>
<feature type="domain" description="C2H2-type" evidence="2">
    <location>
        <begin position="626"/>
        <end position="646"/>
    </location>
</feature>
<feature type="region of interest" description="Disordered" evidence="1">
    <location>
        <begin position="586"/>
        <end position="618"/>
    </location>
</feature>
<keyword evidence="6" id="KW-1185">Reference proteome</keyword>
<feature type="domain" description="U1-type" evidence="3">
    <location>
        <begin position="312"/>
        <end position="344"/>
    </location>
</feature>
<dbReference type="Proteomes" id="UP000008810">
    <property type="component" value="Chromosome 4"/>
</dbReference>
<feature type="domain" description="C2H2-type" evidence="2">
    <location>
        <begin position="245"/>
        <end position="269"/>
    </location>
</feature>
<dbReference type="EnsemblPlants" id="KQJ90279">
    <property type="protein sequence ID" value="KQJ90279"/>
    <property type="gene ID" value="BRADI_4g30520v3"/>
</dbReference>
<dbReference type="AlphaFoldDB" id="A0A0Q3ES22"/>
<evidence type="ECO:0000256" key="1">
    <source>
        <dbReference type="SAM" id="MobiDB-lite"/>
    </source>
</evidence>
<dbReference type="STRING" id="15368.A0A0Q3ES22"/>
<evidence type="ECO:0000259" key="3">
    <source>
        <dbReference type="SMART" id="SM00451"/>
    </source>
</evidence>
<feature type="domain" description="U1-type" evidence="3">
    <location>
        <begin position="541"/>
        <end position="575"/>
    </location>
</feature>
<sequence>MEFSRRGPATDDAADGHRFLNPPPHGDAMLVVREALLLQLQMDRLRQEIIVAELAKIESAMALRAVSSHNTTPMLRQSMLQHKGPVFGWEHYSDVGEEDDVKLPNNDGRQCAESRSWKPAMDKCWNQCKCRGKVGQQHTVFDEPKLQDSNETVPTTKTSPALKWELTGITIPVKKQKPPMKWNCAICEVQETSEKSLQKHCAGKKHQSNIAKLESRIKAIGGQKAKTAAEPSPCTSQVKTSLVTWSCSTCQANGTCLTDLEEHFEGSGHLQNIAASCQGGSNNGMANNVAQPQEAKLHESYVPQHAQKPPSVSGCSICQVIYNHESDLETHLNGKKHLKKIQALLEESKRMAMNSDPCKNQRKTSSIIWSCRACQTNGTCLMDFEEHFRCTGHQQNSTASCKEGSNNGVVKNIVPPQEAKLHDSNVPQHAQKPPSLSGCSICQVIYNHESDLEIHLNGKRHLKKIRSLLEESKDMAMTSESHEAKLNSDSLPQHDEKINCELDLESCLVNERHQLNVQALCEKMNQQKNNPPEISKDQKPSSEWDCAMCQAKCNSKAQFEHHCTSKKHQRKIKLILSEGDITKTGSLETAKELPSDGLNSKNEVPLDGSNSKHELPSEKVVQKESNFCEVCNFQYNSDKMLEHHRLGGSNVESSRQTNEMCLCMQSYS</sequence>
<feature type="compositionally biased region" description="Basic and acidic residues" evidence="1">
    <location>
        <begin position="1"/>
        <end position="18"/>
    </location>
</feature>
<name>A0A0Q3ES22_BRADI</name>
<evidence type="ECO:0000313" key="6">
    <source>
        <dbReference type="Proteomes" id="UP000008810"/>
    </source>
</evidence>
<evidence type="ECO:0000313" key="5">
    <source>
        <dbReference type="EnsemblPlants" id="KQJ90279"/>
    </source>
</evidence>
<feature type="domain" description="C2H2-type" evidence="2">
    <location>
        <begin position="544"/>
        <end position="568"/>
    </location>
</feature>
<dbReference type="PANTHER" id="PTHR47487">
    <property type="entry name" value="OS06G0651300 PROTEIN-RELATED"/>
    <property type="match status" value="1"/>
</dbReference>
<feature type="domain" description="C2H2-type" evidence="2">
    <location>
        <begin position="313"/>
        <end position="337"/>
    </location>
</feature>
<reference evidence="5" key="3">
    <citation type="submission" date="2018-08" db="UniProtKB">
        <authorList>
            <consortium name="EnsemblPlants"/>
        </authorList>
    </citation>
    <scope>IDENTIFICATION</scope>
    <source>
        <strain evidence="5">cv. Bd21</strain>
    </source>
</reference>
<feature type="domain" description="U1-type" evidence="3">
    <location>
        <begin position="242"/>
        <end position="276"/>
    </location>
</feature>
<dbReference type="InterPro" id="IPR013087">
    <property type="entry name" value="Znf_C2H2_type"/>
</dbReference>
<dbReference type="InterPro" id="IPR003604">
    <property type="entry name" value="Matrin/U1-like-C_Znf_C2H2"/>
</dbReference>